<evidence type="ECO:0000259" key="3">
    <source>
        <dbReference type="Pfam" id="PF00561"/>
    </source>
</evidence>
<dbReference type="InterPro" id="IPR029058">
    <property type="entry name" value="AB_hydrolase_fold"/>
</dbReference>
<dbReference type="Pfam" id="PF00561">
    <property type="entry name" value="Abhydrolase_1"/>
    <property type="match status" value="1"/>
</dbReference>
<dbReference type="InterPro" id="IPR000073">
    <property type="entry name" value="AB_hydrolase_1"/>
</dbReference>
<dbReference type="SUPFAM" id="SSF53474">
    <property type="entry name" value="alpha/beta-Hydrolases"/>
    <property type="match status" value="1"/>
</dbReference>
<gene>
    <name evidence="4" type="ORF">CCE02nite_14640</name>
</gene>
<keyword evidence="1 4" id="KW-0378">Hydrolase</keyword>
<name>A0A4Y4E0V0_CELCE</name>
<evidence type="ECO:0000256" key="2">
    <source>
        <dbReference type="SAM" id="MobiDB-lite"/>
    </source>
</evidence>
<dbReference type="PRINTS" id="PR00412">
    <property type="entry name" value="EPOXHYDRLASE"/>
</dbReference>
<feature type="region of interest" description="Disordered" evidence="2">
    <location>
        <begin position="309"/>
        <end position="337"/>
    </location>
</feature>
<dbReference type="PANTHER" id="PTHR43329">
    <property type="entry name" value="EPOXIDE HYDROLASE"/>
    <property type="match status" value="1"/>
</dbReference>
<reference evidence="4 5" key="1">
    <citation type="submission" date="2019-06" db="EMBL/GenBank/DDBJ databases">
        <title>Whole genome shotgun sequence of Cellulosimicrobium cellulans NBRC 15516.</title>
        <authorList>
            <person name="Hosoyama A."/>
            <person name="Uohara A."/>
            <person name="Ohji S."/>
            <person name="Ichikawa N."/>
        </authorList>
    </citation>
    <scope>NUCLEOTIDE SEQUENCE [LARGE SCALE GENOMIC DNA]</scope>
    <source>
        <strain evidence="4 5">NBRC 15516</strain>
    </source>
</reference>
<dbReference type="Gene3D" id="3.40.50.1820">
    <property type="entry name" value="alpha/beta hydrolase"/>
    <property type="match status" value="1"/>
</dbReference>
<dbReference type="Proteomes" id="UP000316659">
    <property type="component" value="Unassembled WGS sequence"/>
</dbReference>
<dbReference type="InterPro" id="IPR000639">
    <property type="entry name" value="Epox_hydrolase-like"/>
</dbReference>
<proteinExistence type="predicted"/>
<dbReference type="AlphaFoldDB" id="A0A4Y4E0V0"/>
<evidence type="ECO:0000256" key="1">
    <source>
        <dbReference type="ARBA" id="ARBA00022801"/>
    </source>
</evidence>
<dbReference type="RefSeq" id="WP_141389010.1">
    <property type="nucleotide sequence ID" value="NZ_BJNZ01000007.1"/>
</dbReference>
<dbReference type="PRINTS" id="PR00111">
    <property type="entry name" value="ABHYDROLASE"/>
</dbReference>
<comment type="caution">
    <text evidence="4">The sequence shown here is derived from an EMBL/GenBank/DDBJ whole genome shotgun (WGS) entry which is preliminary data.</text>
</comment>
<evidence type="ECO:0000313" key="4">
    <source>
        <dbReference type="EMBL" id="GED09465.1"/>
    </source>
</evidence>
<feature type="region of interest" description="Disordered" evidence="2">
    <location>
        <begin position="1"/>
        <end position="20"/>
    </location>
</feature>
<evidence type="ECO:0000313" key="5">
    <source>
        <dbReference type="Proteomes" id="UP000316659"/>
    </source>
</evidence>
<accession>A0A4Y4E0V0</accession>
<feature type="domain" description="AB hydrolase-1" evidence="3">
    <location>
        <begin position="49"/>
        <end position="262"/>
    </location>
</feature>
<organism evidence="4 5">
    <name type="scientific">Cellulosimicrobium cellulans</name>
    <name type="common">Arthrobacter luteus</name>
    <dbReference type="NCBI Taxonomy" id="1710"/>
    <lineage>
        <taxon>Bacteria</taxon>
        <taxon>Bacillati</taxon>
        <taxon>Actinomycetota</taxon>
        <taxon>Actinomycetes</taxon>
        <taxon>Micrococcales</taxon>
        <taxon>Promicromonosporaceae</taxon>
        <taxon>Cellulosimicrobium</taxon>
    </lineage>
</organism>
<dbReference type="EMBL" id="BJNZ01000007">
    <property type="protein sequence ID" value="GED09465.1"/>
    <property type="molecule type" value="Genomic_DNA"/>
</dbReference>
<protein>
    <submittedName>
        <fullName evidence="4">Putative epoxide hydrolase EphF</fullName>
    </submittedName>
</protein>
<sequence length="337" mass="37502">MATPQPRTTRPADARAWSPPLPDAPGFDHLMVETPGLRTHVATIGTGDPVVLLHGFPEHWWQWHDVAPVLAAAGHRVLCPDLRGAGWTAADDPRIERETRLHDLLALLDALGVERADLVSHDMGVITAMQLCYDHPERVRTAVQLSVPPGFFTFSPRLLPAFQHLPPFIWHRPGASLHGTFSARYAARPMSAATVDAHLAPLRRPEVDAAVRPLTRRMILPEALRIMRGAYRRRRLTVPTLVVYGRLDHPTTEDLMGRICRRPERYADRIEFAWVEGAAHFITDDAPEAVAALALDWFDRAAWGAPRCTLRTGRGRPGGRRLPPAPPSPRRRSRAGA</sequence>
<dbReference type="GO" id="GO:0016787">
    <property type="term" value="F:hydrolase activity"/>
    <property type="evidence" value="ECO:0007669"/>
    <property type="project" value="UniProtKB-KW"/>
</dbReference>